<dbReference type="AlphaFoldDB" id="A0A3R7A7C2"/>
<evidence type="ECO:0000313" key="2">
    <source>
        <dbReference type="Proteomes" id="UP000283543"/>
    </source>
</evidence>
<name>A0A3R7A7C2_APHAT</name>
<evidence type="ECO:0008006" key="3">
    <source>
        <dbReference type="Google" id="ProtNLM"/>
    </source>
</evidence>
<gene>
    <name evidence="1" type="ORF">DYB34_011436</name>
</gene>
<dbReference type="EMBL" id="QUTB01005665">
    <property type="protein sequence ID" value="RHY54100.1"/>
    <property type="molecule type" value="Genomic_DNA"/>
</dbReference>
<reference evidence="1 2" key="1">
    <citation type="submission" date="2018-08" db="EMBL/GenBank/DDBJ databases">
        <title>Aphanomyces genome sequencing and annotation.</title>
        <authorList>
            <person name="Minardi D."/>
            <person name="Oidtmann B."/>
            <person name="Van Der Giezen M."/>
            <person name="Studholme D.J."/>
        </authorList>
    </citation>
    <scope>NUCLEOTIDE SEQUENCE [LARGE SCALE GENOMIC DNA]</scope>
    <source>
        <strain evidence="1 2">Si</strain>
    </source>
</reference>
<sequence>MVSRLTELYIGSVSDKSIFDENIDSHLVNLAKRTGEMTLEDSEPGMEQKAVLADKGYQSTNPSQITDTFDVCHIVVL</sequence>
<evidence type="ECO:0000313" key="1">
    <source>
        <dbReference type="EMBL" id="RHY54100.1"/>
    </source>
</evidence>
<organism evidence="1 2">
    <name type="scientific">Aphanomyces astaci</name>
    <name type="common">Crayfish plague agent</name>
    <dbReference type="NCBI Taxonomy" id="112090"/>
    <lineage>
        <taxon>Eukaryota</taxon>
        <taxon>Sar</taxon>
        <taxon>Stramenopiles</taxon>
        <taxon>Oomycota</taxon>
        <taxon>Saprolegniomycetes</taxon>
        <taxon>Saprolegniales</taxon>
        <taxon>Verrucalvaceae</taxon>
        <taxon>Aphanomyces</taxon>
    </lineage>
</organism>
<accession>A0A3R7A7C2</accession>
<proteinExistence type="predicted"/>
<comment type="caution">
    <text evidence="1">The sequence shown here is derived from an EMBL/GenBank/DDBJ whole genome shotgun (WGS) entry which is preliminary data.</text>
</comment>
<protein>
    <recommendedName>
        <fullName evidence="3">DDE Tnp4 domain-containing protein</fullName>
    </recommendedName>
</protein>
<dbReference type="Proteomes" id="UP000283543">
    <property type="component" value="Unassembled WGS sequence"/>
</dbReference>